<dbReference type="InterPro" id="IPR018114">
    <property type="entry name" value="TRYPSIN_HIS"/>
</dbReference>
<dbReference type="InterPro" id="IPR050850">
    <property type="entry name" value="Peptidase_S1_Elastase_sf"/>
</dbReference>
<evidence type="ECO:0000256" key="2">
    <source>
        <dbReference type="ARBA" id="ARBA00022729"/>
    </source>
</evidence>
<sequence>KWLNTIFFLFTLLSLFSPSLSFHLRMKMYSHLLLPDWPENCGNPAVTPSNATMRVVNGVEAVPHSWPWQVSMQRRRESCHIDQFICSLIHEEWILTAAHCFMFPLNNVSYWRMCLGKHHMNSSMDVPSAEACYKVDRIIRHEGFVYEQDRSDITNDIALVHLAEPVKMTREISPICLPKPGAVMPAGKPCFVTGWGDEKVSEKLNQAALPIIDFFTCSEPAYWWDVLRPSMICAGYESPDELKSACQGDSGGPFACSAAGTNTTWEVHGIVSFGPQGCIKDKKPSVFTRVSAFIWRLKALFLFSQLPGR</sequence>
<evidence type="ECO:0000256" key="5">
    <source>
        <dbReference type="ARBA" id="ARBA00023157"/>
    </source>
</evidence>
<dbReference type="Gene3D" id="2.40.10.10">
    <property type="entry name" value="Trypsin-like serine proteases"/>
    <property type="match status" value="2"/>
</dbReference>
<dbReference type="SMART" id="SM00020">
    <property type="entry name" value="Tryp_SPc"/>
    <property type="match status" value="1"/>
</dbReference>
<dbReference type="PROSITE" id="PS00134">
    <property type="entry name" value="TRYPSIN_HIS"/>
    <property type="match status" value="1"/>
</dbReference>
<evidence type="ECO:0000256" key="6">
    <source>
        <dbReference type="RuleBase" id="RU363034"/>
    </source>
</evidence>
<dbReference type="Pfam" id="PF00089">
    <property type="entry name" value="Trypsin"/>
    <property type="match status" value="1"/>
</dbReference>
<dbReference type="PRINTS" id="PR00722">
    <property type="entry name" value="CHYMOTRYPSIN"/>
</dbReference>
<dbReference type="AlphaFoldDB" id="A0A667YG25"/>
<evidence type="ECO:0000256" key="7">
    <source>
        <dbReference type="SAM" id="SignalP"/>
    </source>
</evidence>
<dbReference type="InterPro" id="IPR001314">
    <property type="entry name" value="Peptidase_S1A"/>
</dbReference>
<accession>A0A667YG25</accession>
<dbReference type="PANTHER" id="PTHR24257">
    <property type="entry name" value="CHYMOTRYPSIN-LIKE ELASTASE FAMILY MEMBER"/>
    <property type="match status" value="1"/>
</dbReference>
<feature type="chain" id="PRO_5025470591" description="Peptidase S1 domain-containing protein" evidence="7">
    <location>
        <begin position="22"/>
        <end position="309"/>
    </location>
</feature>
<evidence type="ECO:0000256" key="1">
    <source>
        <dbReference type="ARBA" id="ARBA00022670"/>
    </source>
</evidence>
<dbReference type="InterPro" id="IPR043504">
    <property type="entry name" value="Peptidase_S1_PA_chymotrypsin"/>
</dbReference>
<dbReference type="InterPro" id="IPR001254">
    <property type="entry name" value="Trypsin_dom"/>
</dbReference>
<dbReference type="FunFam" id="2.40.10.10:FF:000120">
    <property type="entry name" value="Putative serine protease"/>
    <property type="match status" value="1"/>
</dbReference>
<evidence type="ECO:0000256" key="4">
    <source>
        <dbReference type="ARBA" id="ARBA00022825"/>
    </source>
</evidence>
<dbReference type="GO" id="GO:0005615">
    <property type="term" value="C:extracellular space"/>
    <property type="evidence" value="ECO:0007669"/>
    <property type="project" value="TreeGrafter"/>
</dbReference>
<dbReference type="CDD" id="cd00190">
    <property type="entry name" value="Tryp_SPc"/>
    <property type="match status" value="1"/>
</dbReference>
<feature type="signal peptide" evidence="7">
    <location>
        <begin position="1"/>
        <end position="21"/>
    </location>
</feature>
<reference evidence="9" key="2">
    <citation type="submission" date="2025-08" db="UniProtKB">
        <authorList>
            <consortium name="Ensembl"/>
        </authorList>
    </citation>
    <scope>IDENTIFICATION</scope>
</reference>
<dbReference type="SUPFAM" id="SSF50494">
    <property type="entry name" value="Trypsin-like serine proteases"/>
    <property type="match status" value="1"/>
</dbReference>
<evidence type="ECO:0000313" key="10">
    <source>
        <dbReference type="Proteomes" id="UP000472263"/>
    </source>
</evidence>
<feature type="domain" description="Peptidase S1" evidence="8">
    <location>
        <begin position="55"/>
        <end position="294"/>
    </location>
</feature>
<reference evidence="9" key="1">
    <citation type="submission" date="2019-06" db="EMBL/GenBank/DDBJ databases">
        <authorList>
            <consortium name="Wellcome Sanger Institute Data Sharing"/>
        </authorList>
    </citation>
    <scope>NUCLEOTIDE SEQUENCE [LARGE SCALE GENOMIC DNA]</scope>
</reference>
<evidence type="ECO:0000259" key="8">
    <source>
        <dbReference type="PROSITE" id="PS50240"/>
    </source>
</evidence>
<dbReference type="InterPro" id="IPR033116">
    <property type="entry name" value="TRYPSIN_SER"/>
</dbReference>
<organism evidence="9 10">
    <name type="scientific">Myripristis murdjan</name>
    <name type="common">pinecone soldierfish</name>
    <dbReference type="NCBI Taxonomy" id="586833"/>
    <lineage>
        <taxon>Eukaryota</taxon>
        <taxon>Metazoa</taxon>
        <taxon>Chordata</taxon>
        <taxon>Craniata</taxon>
        <taxon>Vertebrata</taxon>
        <taxon>Euteleostomi</taxon>
        <taxon>Actinopterygii</taxon>
        <taxon>Neopterygii</taxon>
        <taxon>Teleostei</taxon>
        <taxon>Neoteleostei</taxon>
        <taxon>Acanthomorphata</taxon>
        <taxon>Holocentriformes</taxon>
        <taxon>Holocentridae</taxon>
        <taxon>Myripristis</taxon>
    </lineage>
</organism>
<keyword evidence="4 6" id="KW-0720">Serine protease</keyword>
<proteinExistence type="predicted"/>
<evidence type="ECO:0000313" key="9">
    <source>
        <dbReference type="Ensembl" id="ENSMMDP00005025393.1"/>
    </source>
</evidence>
<dbReference type="GO" id="GO:0004252">
    <property type="term" value="F:serine-type endopeptidase activity"/>
    <property type="evidence" value="ECO:0007669"/>
    <property type="project" value="InterPro"/>
</dbReference>
<keyword evidence="2 7" id="KW-0732">Signal</keyword>
<reference evidence="9" key="3">
    <citation type="submission" date="2025-09" db="UniProtKB">
        <authorList>
            <consortium name="Ensembl"/>
        </authorList>
    </citation>
    <scope>IDENTIFICATION</scope>
</reference>
<dbReference type="PROSITE" id="PS50240">
    <property type="entry name" value="TRYPSIN_DOM"/>
    <property type="match status" value="1"/>
</dbReference>
<evidence type="ECO:0000256" key="3">
    <source>
        <dbReference type="ARBA" id="ARBA00022801"/>
    </source>
</evidence>
<keyword evidence="1 6" id="KW-0645">Protease</keyword>
<keyword evidence="3 6" id="KW-0378">Hydrolase</keyword>
<dbReference type="InParanoid" id="A0A667YG25"/>
<dbReference type="Proteomes" id="UP000472263">
    <property type="component" value="Chromosome 1"/>
</dbReference>
<dbReference type="GO" id="GO:0006508">
    <property type="term" value="P:proteolysis"/>
    <property type="evidence" value="ECO:0007669"/>
    <property type="project" value="UniProtKB-KW"/>
</dbReference>
<dbReference type="PROSITE" id="PS00135">
    <property type="entry name" value="TRYPSIN_SER"/>
    <property type="match status" value="1"/>
</dbReference>
<dbReference type="GeneTree" id="ENSGT01030000234528"/>
<name>A0A667YG25_9TELE</name>
<protein>
    <recommendedName>
        <fullName evidence="8">Peptidase S1 domain-containing protein</fullName>
    </recommendedName>
</protein>
<dbReference type="PANTHER" id="PTHR24257:SF10">
    <property type="entry name" value="ELASTASE-1"/>
    <property type="match status" value="1"/>
</dbReference>
<keyword evidence="10" id="KW-1185">Reference proteome</keyword>
<dbReference type="InterPro" id="IPR009003">
    <property type="entry name" value="Peptidase_S1_PA"/>
</dbReference>
<keyword evidence="5" id="KW-1015">Disulfide bond</keyword>
<dbReference type="Ensembl" id="ENSMMDT00005025930.1">
    <property type="protein sequence ID" value="ENSMMDP00005025393.1"/>
    <property type="gene ID" value="ENSMMDG00005012162.1"/>
</dbReference>